<proteinExistence type="predicted"/>
<dbReference type="AlphaFoldDB" id="A0A369J673"/>
<reference evidence="2" key="1">
    <citation type="submission" date="2018-04" db="EMBL/GenBank/DDBJ databases">
        <title>Whole genome sequencing of Hypsizygus marmoreus.</title>
        <authorList>
            <person name="Choi I.-G."/>
            <person name="Min B."/>
            <person name="Kim J.-G."/>
            <person name="Kim S."/>
            <person name="Oh Y.-L."/>
            <person name="Kong W.-S."/>
            <person name="Park H."/>
            <person name="Jeong J."/>
            <person name="Song E.-S."/>
        </authorList>
    </citation>
    <scope>NUCLEOTIDE SEQUENCE [LARGE SCALE GENOMIC DNA]</scope>
    <source>
        <strain evidence="2">51987-8</strain>
    </source>
</reference>
<dbReference type="OrthoDB" id="3269273at2759"/>
<organism evidence="2 3">
    <name type="scientific">Hypsizygus marmoreus</name>
    <name type="common">White beech mushroom</name>
    <name type="synonym">Agaricus marmoreus</name>
    <dbReference type="NCBI Taxonomy" id="39966"/>
    <lineage>
        <taxon>Eukaryota</taxon>
        <taxon>Fungi</taxon>
        <taxon>Dikarya</taxon>
        <taxon>Basidiomycota</taxon>
        <taxon>Agaricomycotina</taxon>
        <taxon>Agaricomycetes</taxon>
        <taxon>Agaricomycetidae</taxon>
        <taxon>Agaricales</taxon>
        <taxon>Tricholomatineae</taxon>
        <taxon>Lyophyllaceae</taxon>
        <taxon>Hypsizygus</taxon>
    </lineage>
</organism>
<accession>A0A369J673</accession>
<feature type="compositionally biased region" description="Basic and acidic residues" evidence="1">
    <location>
        <begin position="327"/>
        <end position="336"/>
    </location>
</feature>
<feature type="region of interest" description="Disordered" evidence="1">
    <location>
        <begin position="1"/>
        <end position="42"/>
    </location>
</feature>
<name>A0A369J673_HYPMA</name>
<dbReference type="EMBL" id="LUEZ02000184">
    <property type="protein sequence ID" value="RDB15203.1"/>
    <property type="molecule type" value="Genomic_DNA"/>
</dbReference>
<sequence>MDFAFGTGATSGDSLPPITPFTFSAPNPATPSHNNQAPHHATPSNLAHPVDVWSPSPHLYTSFTAPITPSMTPSNLPSTAQSMPGAAAGSLSTVTPLFVDTLAKEFNVDKQQRANMHVLCSLGSLGNGLPVADLATRLYLLAVIYGDKAERDRKEQEHGFTDLKALIHDLKIRLEETFKLTSDQTANIRGVAQDMMFDKHRYEFSHIHKDIMTRLKKEMVTQGLTNIFGQAAREKKLLTRVKRIASSVRNNFREDLLKSVTSGTSSTLEMFTYNCGMKFKQGGVGDRLEQSYTVHIALLRKCTMDNYVLASIAEAEDDPSTSDIENDERATVEDASRKRRRSDGSGKSAAGRIKKGEDFWGKVDKYFAAEFKKRGRDLAQGTWPEYIDEVIRLDDQRFGAVRAQSMGGIFSIGSGVPIAGESSGLAASSTISAVQPDTNRVIAQGADLERLLM</sequence>
<gene>
    <name evidence="2" type="ORF">Hypma_004700</name>
</gene>
<dbReference type="Proteomes" id="UP000076154">
    <property type="component" value="Unassembled WGS sequence"/>
</dbReference>
<comment type="caution">
    <text evidence="2">The sequence shown here is derived from an EMBL/GenBank/DDBJ whole genome shotgun (WGS) entry which is preliminary data.</text>
</comment>
<keyword evidence="3" id="KW-1185">Reference proteome</keyword>
<feature type="compositionally biased region" description="Polar residues" evidence="1">
    <location>
        <begin position="21"/>
        <end position="42"/>
    </location>
</feature>
<protein>
    <submittedName>
        <fullName evidence="2">Uncharacterized protein</fullName>
    </submittedName>
</protein>
<dbReference type="InParanoid" id="A0A369J673"/>
<evidence type="ECO:0000313" key="3">
    <source>
        <dbReference type="Proteomes" id="UP000076154"/>
    </source>
</evidence>
<dbReference type="STRING" id="39966.A0A369J673"/>
<evidence type="ECO:0000256" key="1">
    <source>
        <dbReference type="SAM" id="MobiDB-lite"/>
    </source>
</evidence>
<evidence type="ECO:0000313" key="2">
    <source>
        <dbReference type="EMBL" id="RDB15203.1"/>
    </source>
</evidence>
<feature type="region of interest" description="Disordered" evidence="1">
    <location>
        <begin position="318"/>
        <end position="351"/>
    </location>
</feature>